<keyword evidence="3 5" id="KW-0732">Signal</keyword>
<gene>
    <name evidence="6" type="primary">modA</name>
    <name evidence="6" type="ORF">HP550_03220</name>
</gene>
<dbReference type="Proteomes" id="UP000565724">
    <property type="component" value="Unassembled WGS sequence"/>
</dbReference>
<protein>
    <submittedName>
        <fullName evidence="6">Molybdate ABC transporter substrate-binding protein</fullName>
    </submittedName>
</protein>
<comment type="caution">
    <text evidence="6">The sequence shown here is derived from an EMBL/GenBank/DDBJ whole genome shotgun (WGS) entry which is preliminary data.</text>
</comment>
<name>A0A7Y5ZZT7_9CELL</name>
<feature type="signal peptide" evidence="5">
    <location>
        <begin position="1"/>
        <end position="25"/>
    </location>
</feature>
<feature type="chain" id="PRO_5038744311" evidence="5">
    <location>
        <begin position="26"/>
        <end position="253"/>
    </location>
</feature>
<organism evidence="6 7">
    <name type="scientific">Cellulomonas humilata</name>
    <dbReference type="NCBI Taxonomy" id="144055"/>
    <lineage>
        <taxon>Bacteria</taxon>
        <taxon>Bacillati</taxon>
        <taxon>Actinomycetota</taxon>
        <taxon>Actinomycetes</taxon>
        <taxon>Micrococcales</taxon>
        <taxon>Cellulomonadaceae</taxon>
        <taxon>Cellulomonas</taxon>
    </lineage>
</organism>
<dbReference type="GO" id="GO:0046872">
    <property type="term" value="F:metal ion binding"/>
    <property type="evidence" value="ECO:0007669"/>
    <property type="project" value="UniProtKB-KW"/>
</dbReference>
<dbReference type="Gene3D" id="3.40.190.10">
    <property type="entry name" value="Periplasmic binding protein-like II"/>
    <property type="match status" value="2"/>
</dbReference>
<dbReference type="PIRSF" id="PIRSF004846">
    <property type="entry name" value="ModA"/>
    <property type="match status" value="1"/>
</dbReference>
<feature type="binding site" evidence="4">
    <location>
        <position position="174"/>
    </location>
    <ligand>
        <name>molybdate</name>
        <dbReference type="ChEBI" id="CHEBI:36264"/>
    </ligand>
</feature>
<dbReference type="NCBIfam" id="TIGR01256">
    <property type="entry name" value="modA"/>
    <property type="match status" value="1"/>
</dbReference>
<evidence type="ECO:0000313" key="7">
    <source>
        <dbReference type="Proteomes" id="UP000565724"/>
    </source>
</evidence>
<evidence type="ECO:0000256" key="3">
    <source>
        <dbReference type="ARBA" id="ARBA00022729"/>
    </source>
</evidence>
<dbReference type="Pfam" id="PF13531">
    <property type="entry name" value="SBP_bac_11"/>
    <property type="match status" value="1"/>
</dbReference>
<feature type="binding site" evidence="4">
    <location>
        <position position="43"/>
    </location>
    <ligand>
        <name>molybdate</name>
        <dbReference type="ChEBI" id="CHEBI:36264"/>
    </ligand>
</feature>
<keyword evidence="4" id="KW-0500">Molybdenum</keyword>
<evidence type="ECO:0000256" key="1">
    <source>
        <dbReference type="ARBA" id="ARBA00009175"/>
    </source>
</evidence>
<evidence type="ECO:0000256" key="5">
    <source>
        <dbReference type="SAM" id="SignalP"/>
    </source>
</evidence>
<dbReference type="PROSITE" id="PS51257">
    <property type="entry name" value="PROKAR_LIPOPROTEIN"/>
    <property type="match status" value="1"/>
</dbReference>
<keyword evidence="7" id="KW-1185">Reference proteome</keyword>
<dbReference type="SUPFAM" id="SSF53850">
    <property type="entry name" value="Periplasmic binding protein-like II"/>
    <property type="match status" value="1"/>
</dbReference>
<dbReference type="PANTHER" id="PTHR30632">
    <property type="entry name" value="MOLYBDATE-BINDING PERIPLASMIC PROTEIN"/>
    <property type="match status" value="1"/>
</dbReference>
<evidence type="ECO:0000313" key="6">
    <source>
        <dbReference type="EMBL" id="NUU16260.1"/>
    </source>
</evidence>
<dbReference type="InterPro" id="IPR050682">
    <property type="entry name" value="ModA/WtpA"/>
</dbReference>
<dbReference type="PANTHER" id="PTHR30632:SF0">
    <property type="entry name" value="SULFATE-BINDING PROTEIN"/>
    <property type="match status" value="1"/>
</dbReference>
<dbReference type="GO" id="GO:0030973">
    <property type="term" value="F:molybdate ion binding"/>
    <property type="evidence" value="ECO:0007669"/>
    <property type="project" value="TreeGrafter"/>
</dbReference>
<feature type="binding site" evidence="4">
    <location>
        <position position="72"/>
    </location>
    <ligand>
        <name>molybdate</name>
        <dbReference type="ChEBI" id="CHEBI:36264"/>
    </ligand>
</feature>
<dbReference type="GO" id="GO:0015689">
    <property type="term" value="P:molybdate ion transport"/>
    <property type="evidence" value="ECO:0007669"/>
    <property type="project" value="InterPro"/>
</dbReference>
<reference evidence="6 7" key="1">
    <citation type="submission" date="2020-05" db="EMBL/GenBank/DDBJ databases">
        <title>Genome Sequencing of Type Strains.</title>
        <authorList>
            <person name="Lemaire J.F."/>
            <person name="Inderbitzin P."/>
            <person name="Gregorio O.A."/>
            <person name="Collins S.B."/>
            <person name="Wespe N."/>
            <person name="Knight-Connoni V."/>
        </authorList>
    </citation>
    <scope>NUCLEOTIDE SEQUENCE [LARGE SCALE GENOMIC DNA]</scope>
    <source>
        <strain evidence="6 7">ATCC 25174</strain>
    </source>
</reference>
<accession>A0A7Y5ZZT7</accession>
<feature type="binding site" evidence="4">
    <location>
        <position position="192"/>
    </location>
    <ligand>
        <name>molybdate</name>
        <dbReference type="ChEBI" id="CHEBI:36264"/>
    </ligand>
</feature>
<sequence>MRARALVGAAAVLLALTACSTKSPASQAPTGLTGELTVFAAASLQGAFDELAAELAQQNPGITVNPVTYDGSSTLATQLVGGASADVFASADEATMAEVVGEEESTVFATNTVEIVVAPGNPLGISSLADLAALSSSGGKVILCAAEVPCGSASHTVLDGTGLTLTPVSEEQNVKAVLTKVQTGDADAGLVYRTDVLAAGDTVEGVEFPESASAVNAYPIVALTRTDAAQAFVDLVLSDEGQRILAEHGFTAP</sequence>
<dbReference type="RefSeq" id="WP_175346156.1">
    <property type="nucleotide sequence ID" value="NZ_JABMCI010000043.1"/>
</dbReference>
<keyword evidence="2 4" id="KW-0479">Metal-binding</keyword>
<proteinExistence type="inferred from homology"/>
<evidence type="ECO:0000256" key="4">
    <source>
        <dbReference type="PIRSR" id="PIRSR004846-1"/>
    </source>
</evidence>
<dbReference type="EMBL" id="JABMCI010000043">
    <property type="protein sequence ID" value="NUU16260.1"/>
    <property type="molecule type" value="Genomic_DNA"/>
</dbReference>
<comment type="similarity">
    <text evidence="1">Belongs to the bacterial solute-binding protein ModA family.</text>
</comment>
<dbReference type="AlphaFoldDB" id="A0A7Y5ZZT7"/>
<evidence type="ECO:0000256" key="2">
    <source>
        <dbReference type="ARBA" id="ARBA00022723"/>
    </source>
</evidence>
<dbReference type="InterPro" id="IPR005950">
    <property type="entry name" value="ModA"/>
</dbReference>